<dbReference type="GO" id="GO:0016597">
    <property type="term" value="F:amino acid binding"/>
    <property type="evidence" value="ECO:0007669"/>
    <property type="project" value="InterPro"/>
</dbReference>
<dbReference type="SUPFAM" id="SSF53671">
    <property type="entry name" value="Aspartate/ornithine carbamoyltransferase"/>
    <property type="match status" value="1"/>
</dbReference>
<dbReference type="InterPro" id="IPR036901">
    <property type="entry name" value="Asp/Orn_carbamoylTrfase_sf"/>
</dbReference>
<feature type="domain" description="Aspartate/ornithine carbamoyltransferase Asp/Orn-binding" evidence="3">
    <location>
        <begin position="204"/>
        <end position="349"/>
    </location>
</feature>
<dbReference type="PANTHER" id="PTHR45753:SF6">
    <property type="entry name" value="ASPARTATE CARBAMOYLTRANSFERASE"/>
    <property type="match status" value="1"/>
</dbReference>
<dbReference type="PRINTS" id="PR00100">
    <property type="entry name" value="AOTCASE"/>
</dbReference>
<sequence length="359" mass="39897">MVIKAAAKIDHEVDPKKKEDMLGLYPNPQNLLEEHATIDTSVLKELSFSSILSARMFGKLLFCELCKLAAFLQLKKMPIRDVLYDKIMAAAFFEPSTRTRLSFESAMLNLGGKTLSVAEAATTSIAKGESLLDIGQMFNSYADVVVVRHTEQKALQDLSHYLRIPLINGGNGSDEHPTQALSDWYALLKWKPEIANSKLEDSKKLQLGIIGTPGNMRSVKSFLILSLLFSENIKKITIVSEMADPLGEDVQDFCNKSTIPIDVSNDLQQVVGQLDVLYMNAIAYLGDSYRHLGSQFKLSSKSGLKKGAVILHPLARRDELSMDLDNTDHNLYFNQADGAVFIRQALLLAIFDRVENNSI</sequence>
<protein>
    <submittedName>
        <fullName evidence="5">Aspartate carbamoyltransferase catalytic subunit</fullName>
    </submittedName>
</protein>
<dbReference type="GO" id="GO:0016743">
    <property type="term" value="F:carboxyl- or carbamoyltransferase activity"/>
    <property type="evidence" value="ECO:0007669"/>
    <property type="project" value="InterPro"/>
</dbReference>
<proteinExistence type="inferred from homology"/>
<comment type="similarity">
    <text evidence="2">Belongs to the aspartate/ornithine carbamoyltransferase superfamily.</text>
</comment>
<evidence type="ECO:0000313" key="5">
    <source>
        <dbReference type="EMBL" id="MBS1257418.1"/>
    </source>
</evidence>
<reference evidence="5" key="1">
    <citation type="journal article" date="2021" name="ISME J.">
        <title>Fine-scale metabolic discontinuity in a stratified prokaryote microbiome of a Red Sea deep halocline.</title>
        <authorList>
            <person name="Michoud G."/>
            <person name="Ngugi D.K."/>
            <person name="Barozzi A."/>
            <person name="Merlino G."/>
            <person name="Calleja M.L."/>
            <person name="Delgado-Huertas A."/>
            <person name="Moran X.A.G."/>
            <person name="Daffonchio D."/>
        </authorList>
    </citation>
    <scope>NUCLEOTIDE SEQUENCE</scope>
    <source>
        <strain evidence="5">SuakinDeep_MAG55_1</strain>
    </source>
</reference>
<dbReference type="Pfam" id="PF02729">
    <property type="entry name" value="OTCace_N"/>
    <property type="match status" value="1"/>
</dbReference>
<accession>A0A941W0G1</accession>
<dbReference type="PANTHER" id="PTHR45753">
    <property type="entry name" value="ORNITHINE CARBAMOYLTRANSFERASE, MITOCHONDRIAL"/>
    <property type="match status" value="1"/>
</dbReference>
<evidence type="ECO:0000259" key="3">
    <source>
        <dbReference type="Pfam" id="PF00185"/>
    </source>
</evidence>
<dbReference type="AlphaFoldDB" id="A0A941W0G1"/>
<dbReference type="Proteomes" id="UP000722750">
    <property type="component" value="Unassembled WGS sequence"/>
</dbReference>
<evidence type="ECO:0000313" key="6">
    <source>
        <dbReference type="Proteomes" id="UP000722750"/>
    </source>
</evidence>
<comment type="caution">
    <text evidence="5">The sequence shown here is derived from an EMBL/GenBank/DDBJ whole genome shotgun (WGS) entry which is preliminary data.</text>
</comment>
<dbReference type="Gene3D" id="3.40.50.1370">
    <property type="entry name" value="Aspartate/ornithine carbamoyltransferase"/>
    <property type="match status" value="2"/>
</dbReference>
<keyword evidence="1 2" id="KW-0808">Transferase</keyword>
<dbReference type="PROSITE" id="PS00097">
    <property type="entry name" value="CARBAMOYLTRANSFERASE"/>
    <property type="match status" value="1"/>
</dbReference>
<organism evidence="5 6">
    <name type="scientific">Candidatus Scalindua arabica</name>
    <dbReference type="NCBI Taxonomy" id="1127984"/>
    <lineage>
        <taxon>Bacteria</taxon>
        <taxon>Pseudomonadati</taxon>
        <taxon>Planctomycetota</taxon>
        <taxon>Candidatus Brocadiia</taxon>
        <taxon>Candidatus Brocadiales</taxon>
        <taxon>Candidatus Scalinduaceae</taxon>
        <taxon>Candidatus Scalindua</taxon>
    </lineage>
</organism>
<dbReference type="GO" id="GO:0005829">
    <property type="term" value="C:cytosol"/>
    <property type="evidence" value="ECO:0007669"/>
    <property type="project" value="TreeGrafter"/>
</dbReference>
<dbReference type="Pfam" id="PF00185">
    <property type="entry name" value="OTCace"/>
    <property type="match status" value="1"/>
</dbReference>
<dbReference type="InterPro" id="IPR006131">
    <property type="entry name" value="Asp_carbamoyltransf_Asp/Orn-bd"/>
</dbReference>
<evidence type="ECO:0000256" key="2">
    <source>
        <dbReference type="RuleBase" id="RU003634"/>
    </source>
</evidence>
<evidence type="ECO:0000256" key="1">
    <source>
        <dbReference type="ARBA" id="ARBA00022679"/>
    </source>
</evidence>
<gene>
    <name evidence="5" type="ORF">MAG551_00462</name>
</gene>
<name>A0A941W0G1_9BACT</name>
<evidence type="ECO:0000259" key="4">
    <source>
        <dbReference type="Pfam" id="PF02729"/>
    </source>
</evidence>
<dbReference type="InterPro" id="IPR006132">
    <property type="entry name" value="Asp/Orn_carbamoyltranf_P-bd"/>
</dbReference>
<dbReference type="EMBL" id="JAANXD010000025">
    <property type="protein sequence ID" value="MBS1257418.1"/>
    <property type="molecule type" value="Genomic_DNA"/>
</dbReference>
<feature type="domain" description="Aspartate/ornithine carbamoyltransferase carbamoyl-P binding" evidence="4">
    <location>
        <begin position="62"/>
        <end position="187"/>
    </location>
</feature>
<dbReference type="PRINTS" id="PR00101">
    <property type="entry name" value="ATCASE"/>
</dbReference>
<dbReference type="GO" id="GO:0006520">
    <property type="term" value="P:amino acid metabolic process"/>
    <property type="evidence" value="ECO:0007669"/>
    <property type="project" value="InterPro"/>
</dbReference>
<dbReference type="InterPro" id="IPR006130">
    <property type="entry name" value="Asp/Orn_carbamoylTrfase"/>
</dbReference>